<accession>A0ABV8ETG5</accession>
<sequence>MEETRTRRDNVPAETGDLVGREAELGELAALIGHSPLVTLTGVAGVGKSRLALRAATTLRGDFPDGVWVVALSAEQNGALVGHAVAAALGLPEQAVRPQAEVLADFLADRRLLLVLDDCDHLAEACAELLRQVLARAPHIRVLATGRGPLGLAGERLMPVEPFAVPEGAEAATCDAVRLFTERARALVPGAALDPHEVARLCRGLDGIPLAIELAVRRLRALSVPQLTERLGDRFALLEGGSRAPLGRHRSMRTAVGLSHELCGPGERLLWARLSVFEGWFDADDAWAVCADGRLATLALSGLADRSILVADVAGGPRYRMLGTIRDYGRQWLRLLGEEETVLARHHDHFLAGARRAEAEWYGPSQARWAAWARRAMPDLEAALARDEGFDLATSLWFVWCCLGRAGLGHRHLDRLLNREITPGPARTKALWVCSWAALAAGDTSEARRRAAEAYAAATAEGDLAAAGCARQGAAATALALGDLDGAARLAAQAAGLFEQAAPERAAHIGLPVAETTLAMAHSLRGEFGPAVEVLVRQWARCAERGELWARSHGDHVRSLAELGRGEIEAAEAYARAALDAKWCLRDPLGVAAATDQLAATAVARGDGRRAARLLGAAARMWTTAGLPTPDASPYATSRARTERRARALLGDLAYERAFARGMAMDIDTTVARIRDTDGFGHL</sequence>
<evidence type="ECO:0000313" key="4">
    <source>
        <dbReference type="Proteomes" id="UP001595698"/>
    </source>
</evidence>
<dbReference type="Proteomes" id="UP001595698">
    <property type="component" value="Unassembled WGS sequence"/>
</dbReference>
<dbReference type="InterPro" id="IPR041664">
    <property type="entry name" value="AAA_16"/>
</dbReference>
<dbReference type="RefSeq" id="WP_386188465.1">
    <property type="nucleotide sequence ID" value="NZ_JBHSBC010000003.1"/>
</dbReference>
<dbReference type="SUPFAM" id="SSF52540">
    <property type="entry name" value="P-loop containing nucleoside triphosphate hydrolases"/>
    <property type="match status" value="1"/>
</dbReference>
<dbReference type="Gene3D" id="1.25.40.10">
    <property type="entry name" value="Tetratricopeptide repeat domain"/>
    <property type="match status" value="1"/>
</dbReference>
<dbReference type="InterPro" id="IPR058852">
    <property type="entry name" value="HTH_77"/>
</dbReference>
<keyword evidence="3" id="KW-0547">Nucleotide-binding</keyword>
<reference evidence="4" key="1">
    <citation type="journal article" date="2019" name="Int. J. Syst. Evol. Microbiol.">
        <title>The Global Catalogue of Microorganisms (GCM) 10K type strain sequencing project: providing services to taxonomists for standard genome sequencing and annotation.</title>
        <authorList>
            <consortium name="The Broad Institute Genomics Platform"/>
            <consortium name="The Broad Institute Genome Sequencing Center for Infectious Disease"/>
            <person name="Wu L."/>
            <person name="Ma J."/>
        </authorList>
    </citation>
    <scope>NUCLEOTIDE SEQUENCE [LARGE SCALE GENOMIC DNA]</scope>
    <source>
        <strain evidence="4">TBRC 7912</strain>
    </source>
</reference>
<feature type="domain" description="Winged helix-turn-helix" evidence="2">
    <location>
        <begin position="269"/>
        <end position="333"/>
    </location>
</feature>
<dbReference type="Pfam" id="PF13191">
    <property type="entry name" value="AAA_16"/>
    <property type="match status" value="1"/>
</dbReference>
<dbReference type="GO" id="GO:0005524">
    <property type="term" value="F:ATP binding"/>
    <property type="evidence" value="ECO:0007669"/>
    <property type="project" value="UniProtKB-KW"/>
</dbReference>
<organism evidence="3 4">
    <name type="scientific">Streptosporangium jomthongense</name>
    <dbReference type="NCBI Taxonomy" id="1193683"/>
    <lineage>
        <taxon>Bacteria</taxon>
        <taxon>Bacillati</taxon>
        <taxon>Actinomycetota</taxon>
        <taxon>Actinomycetes</taxon>
        <taxon>Streptosporangiales</taxon>
        <taxon>Streptosporangiaceae</taxon>
        <taxon>Streptosporangium</taxon>
    </lineage>
</organism>
<dbReference type="PRINTS" id="PR00364">
    <property type="entry name" value="DISEASERSIST"/>
</dbReference>
<dbReference type="PANTHER" id="PTHR47691">
    <property type="entry name" value="REGULATOR-RELATED"/>
    <property type="match status" value="1"/>
</dbReference>
<evidence type="ECO:0000259" key="2">
    <source>
        <dbReference type="Pfam" id="PF25872"/>
    </source>
</evidence>
<dbReference type="InterPro" id="IPR027417">
    <property type="entry name" value="P-loop_NTPase"/>
</dbReference>
<comment type="caution">
    <text evidence="3">The sequence shown here is derived from an EMBL/GenBank/DDBJ whole genome shotgun (WGS) entry which is preliminary data.</text>
</comment>
<evidence type="ECO:0000259" key="1">
    <source>
        <dbReference type="Pfam" id="PF13191"/>
    </source>
</evidence>
<feature type="domain" description="Orc1-like AAA ATPase" evidence="1">
    <location>
        <begin position="18"/>
        <end position="138"/>
    </location>
</feature>
<gene>
    <name evidence="3" type="ORF">ACFOYY_06005</name>
</gene>
<evidence type="ECO:0000313" key="3">
    <source>
        <dbReference type="EMBL" id="MFC3979662.1"/>
    </source>
</evidence>
<name>A0ABV8ETG5_9ACTN</name>
<dbReference type="Pfam" id="PF25872">
    <property type="entry name" value="HTH_77"/>
    <property type="match status" value="1"/>
</dbReference>
<protein>
    <submittedName>
        <fullName evidence="3">ATP-binding protein</fullName>
    </submittedName>
</protein>
<dbReference type="Gene3D" id="3.40.50.300">
    <property type="entry name" value="P-loop containing nucleotide triphosphate hydrolases"/>
    <property type="match status" value="1"/>
</dbReference>
<keyword evidence="4" id="KW-1185">Reference proteome</keyword>
<proteinExistence type="predicted"/>
<dbReference type="InterPro" id="IPR011990">
    <property type="entry name" value="TPR-like_helical_dom_sf"/>
</dbReference>
<dbReference type="EMBL" id="JBHSBC010000003">
    <property type="protein sequence ID" value="MFC3979662.1"/>
    <property type="molecule type" value="Genomic_DNA"/>
</dbReference>
<keyword evidence="3" id="KW-0067">ATP-binding</keyword>
<dbReference type="PANTHER" id="PTHR47691:SF3">
    <property type="entry name" value="HTH-TYPE TRANSCRIPTIONAL REGULATOR RV0890C-RELATED"/>
    <property type="match status" value="1"/>
</dbReference>